<dbReference type="InterPro" id="IPR016040">
    <property type="entry name" value="NAD(P)-bd_dom"/>
</dbReference>
<dbReference type="PANTHER" id="PTHR43162:SF1">
    <property type="entry name" value="PRESTALK A DIFFERENTIATION PROTEIN A"/>
    <property type="match status" value="1"/>
</dbReference>
<reference evidence="2" key="2">
    <citation type="submission" date="2020-09" db="EMBL/GenBank/DDBJ databases">
        <authorList>
            <person name="Sun Q."/>
            <person name="Zhou Y."/>
        </authorList>
    </citation>
    <scope>NUCLEOTIDE SEQUENCE</scope>
    <source>
        <strain evidence="2">CGMCC 4.7368</strain>
    </source>
</reference>
<dbReference type="Gene3D" id="3.40.50.720">
    <property type="entry name" value="NAD(P)-binding Rossmann-like Domain"/>
    <property type="match status" value="1"/>
</dbReference>
<dbReference type="AlphaFoldDB" id="A0A918DK59"/>
<protein>
    <submittedName>
        <fullName evidence="2">NmrA family transcriptional regulator</fullName>
    </submittedName>
</protein>
<dbReference type="Gene3D" id="3.90.25.10">
    <property type="entry name" value="UDP-galactose 4-epimerase, domain 1"/>
    <property type="match status" value="1"/>
</dbReference>
<accession>A0A918DK59</accession>
<evidence type="ECO:0000259" key="1">
    <source>
        <dbReference type="Pfam" id="PF13460"/>
    </source>
</evidence>
<organism evidence="2 3">
    <name type="scientific">Nonomuraea cavernae</name>
    <dbReference type="NCBI Taxonomy" id="2045107"/>
    <lineage>
        <taxon>Bacteria</taxon>
        <taxon>Bacillati</taxon>
        <taxon>Actinomycetota</taxon>
        <taxon>Actinomycetes</taxon>
        <taxon>Streptosporangiales</taxon>
        <taxon>Streptosporangiaceae</taxon>
        <taxon>Nonomuraea</taxon>
    </lineage>
</organism>
<dbReference type="EMBL" id="BMNH01000006">
    <property type="protein sequence ID" value="GGO68667.1"/>
    <property type="molecule type" value="Genomic_DNA"/>
</dbReference>
<gene>
    <name evidence="2" type="ORF">GCM10012289_27970</name>
</gene>
<dbReference type="Pfam" id="PF13460">
    <property type="entry name" value="NAD_binding_10"/>
    <property type="match status" value="1"/>
</dbReference>
<comment type="caution">
    <text evidence="2">The sequence shown here is derived from an EMBL/GenBank/DDBJ whole genome shotgun (WGS) entry which is preliminary data.</text>
</comment>
<reference evidence="2" key="1">
    <citation type="journal article" date="2014" name="Int. J. Syst. Evol. Microbiol.">
        <title>Complete genome sequence of Corynebacterium casei LMG S-19264T (=DSM 44701T), isolated from a smear-ripened cheese.</title>
        <authorList>
            <consortium name="US DOE Joint Genome Institute (JGI-PGF)"/>
            <person name="Walter F."/>
            <person name="Albersmeier A."/>
            <person name="Kalinowski J."/>
            <person name="Ruckert C."/>
        </authorList>
    </citation>
    <scope>NUCLEOTIDE SEQUENCE</scope>
    <source>
        <strain evidence="2">CGMCC 4.7368</strain>
    </source>
</reference>
<dbReference type="InterPro" id="IPR051604">
    <property type="entry name" value="Ergot_Alk_Oxidoreductase"/>
</dbReference>
<keyword evidence="3" id="KW-1185">Reference proteome</keyword>
<evidence type="ECO:0000313" key="2">
    <source>
        <dbReference type="EMBL" id="GGO68667.1"/>
    </source>
</evidence>
<dbReference type="PANTHER" id="PTHR43162">
    <property type="match status" value="1"/>
</dbReference>
<feature type="domain" description="NAD(P)-binding" evidence="1">
    <location>
        <begin position="3"/>
        <end position="161"/>
    </location>
</feature>
<evidence type="ECO:0000313" key="3">
    <source>
        <dbReference type="Proteomes" id="UP000646523"/>
    </source>
</evidence>
<dbReference type="SUPFAM" id="SSF51735">
    <property type="entry name" value="NAD(P)-binding Rossmann-fold domains"/>
    <property type="match status" value="1"/>
</dbReference>
<name>A0A918DK59_9ACTN</name>
<dbReference type="Proteomes" id="UP000646523">
    <property type="component" value="Unassembled WGS sequence"/>
</dbReference>
<dbReference type="InterPro" id="IPR036291">
    <property type="entry name" value="NAD(P)-bd_dom_sf"/>
</dbReference>
<proteinExistence type="predicted"/>
<sequence length="276" mass="29206">MLGGTGKTGRRVTDRLTALGLPVRVGSRAAEPPFDWADRDGWAPVLRDVDAVYLTYYPDLAFPGALDDIRAFTSLAVRSGVGRLVLLSGRGEPLAEAAERVVQESGAEWTIVRCGWFMQNFSEGYLLEPVLDGVIALPAGDVAEPFVDVDDIADVAVAALTGPGHAGRLYELTGPRLMTFADVADELSKATGRQIAYLPVTAGEYAAAAAEHGVPEAEIGLLTTLFTEVLDGRNAYLADGVREALGRPARDFADYARDAAGAWTVAARDPSGGDRA</sequence>